<dbReference type="EMBL" id="VITT01000037">
    <property type="protein sequence ID" value="TWB47136.1"/>
    <property type="molecule type" value="Genomic_DNA"/>
</dbReference>
<sequence length="267" mass="30255">MNNFFDPFIDPAVHTRIQAELDTVERDEGVRILLAIESGSRGWRFPSLDSDYDVRFLYMRPLSRYLTVTDPRDVIERPVDAVFDVSGWDLRKAFQLALRSNAVLVEWLCSPVRYREVGPAAARLLDFARTNVDLTGIAYHYDRQARRMFNDVLAAEAPRLKTYCYALRSALALQWVRQRRTVPPMDLPALMEGLNLSTPVADEITALVARKLPSTERDTTPRLSALDCLISDILAQPVPAMRGEPRREVGRQADALFAELVLDAHLG</sequence>
<gene>
    <name evidence="1" type="ORF">FBZ92_1372</name>
</gene>
<protein>
    <recommendedName>
        <fullName evidence="3">Nucleotidyltransferase</fullName>
    </recommendedName>
</protein>
<dbReference type="Pfam" id="PF10127">
    <property type="entry name" value="RlaP"/>
    <property type="match status" value="1"/>
</dbReference>
<organism evidence="1 2">
    <name type="scientific">Nitrospirillum amazonense</name>
    <dbReference type="NCBI Taxonomy" id="28077"/>
    <lineage>
        <taxon>Bacteria</taxon>
        <taxon>Pseudomonadati</taxon>
        <taxon>Pseudomonadota</taxon>
        <taxon>Alphaproteobacteria</taxon>
        <taxon>Rhodospirillales</taxon>
        <taxon>Azospirillaceae</taxon>
        <taxon>Nitrospirillum</taxon>
    </lineage>
</organism>
<evidence type="ECO:0000313" key="1">
    <source>
        <dbReference type="EMBL" id="TWB47136.1"/>
    </source>
</evidence>
<dbReference type="PANTHER" id="PTHR34817">
    <property type="entry name" value="NUCLEOTIDYLTRANSFERASE"/>
    <property type="match status" value="1"/>
</dbReference>
<evidence type="ECO:0000313" key="2">
    <source>
        <dbReference type="Proteomes" id="UP000318050"/>
    </source>
</evidence>
<reference evidence="1 2" key="1">
    <citation type="submission" date="2019-06" db="EMBL/GenBank/DDBJ databases">
        <title>Genomic Encyclopedia of Type Strains, Phase IV (KMG-V): Genome sequencing to study the core and pangenomes of soil and plant-associated prokaryotes.</title>
        <authorList>
            <person name="Whitman W."/>
        </authorList>
    </citation>
    <scope>NUCLEOTIDE SEQUENCE [LARGE SCALE GENOMIC DNA]</scope>
    <source>
        <strain evidence="1 2">BR 11140</strain>
    </source>
</reference>
<accession>A0A560HKU0</accession>
<evidence type="ECO:0008006" key="3">
    <source>
        <dbReference type="Google" id="ProtNLM"/>
    </source>
</evidence>
<dbReference type="InterPro" id="IPR018775">
    <property type="entry name" value="RlaP"/>
</dbReference>
<dbReference type="Proteomes" id="UP000318050">
    <property type="component" value="Unassembled WGS sequence"/>
</dbReference>
<dbReference type="OrthoDB" id="9796845at2"/>
<dbReference type="PANTHER" id="PTHR34817:SF2">
    <property type="entry name" value="NUCLEOTIDYLTRANSFERASE"/>
    <property type="match status" value="1"/>
</dbReference>
<name>A0A560HKU0_9PROT</name>
<dbReference type="AlphaFoldDB" id="A0A560HKU0"/>
<proteinExistence type="predicted"/>
<comment type="caution">
    <text evidence="1">The sequence shown here is derived from an EMBL/GenBank/DDBJ whole genome shotgun (WGS) entry which is preliminary data.</text>
</comment>